<dbReference type="EMBL" id="BMHY01000007">
    <property type="protein sequence ID" value="GGG77783.1"/>
    <property type="molecule type" value="Genomic_DNA"/>
</dbReference>
<evidence type="ECO:0000313" key="5">
    <source>
        <dbReference type="Proteomes" id="UP000600247"/>
    </source>
</evidence>
<reference evidence="4 5" key="1">
    <citation type="journal article" date="2014" name="Int. J. Syst. Evol. Microbiol.">
        <title>Complete genome sequence of Corynebacterium casei LMG S-19264T (=DSM 44701T), isolated from a smear-ripened cheese.</title>
        <authorList>
            <consortium name="US DOE Joint Genome Institute (JGI-PGF)"/>
            <person name="Walter F."/>
            <person name="Albersmeier A."/>
            <person name="Kalinowski J."/>
            <person name="Ruckert C."/>
        </authorList>
    </citation>
    <scope>NUCLEOTIDE SEQUENCE [LARGE SCALE GENOMIC DNA]</scope>
    <source>
        <strain evidence="4 5">CGMCC 1.15286</strain>
    </source>
</reference>
<dbReference type="InterPro" id="IPR052042">
    <property type="entry name" value="Tail_sheath_structural"/>
</dbReference>
<proteinExistence type="inferred from homology"/>
<evidence type="ECO:0000259" key="3">
    <source>
        <dbReference type="Pfam" id="PF17482"/>
    </source>
</evidence>
<comment type="caution">
    <text evidence="4">The sequence shown here is derived from an EMBL/GenBank/DDBJ whole genome shotgun (WGS) entry which is preliminary data.</text>
</comment>
<feature type="domain" description="Tail sheath protein C-terminal" evidence="3">
    <location>
        <begin position="456"/>
        <end position="563"/>
    </location>
</feature>
<dbReference type="Pfam" id="PF04984">
    <property type="entry name" value="Phage_sheath_1"/>
    <property type="match status" value="1"/>
</dbReference>
<dbReference type="PANTHER" id="PTHR35861:SF1">
    <property type="entry name" value="PHAGE TAIL SHEATH PROTEIN"/>
    <property type="match status" value="1"/>
</dbReference>
<dbReference type="InterPro" id="IPR035089">
    <property type="entry name" value="Phage_sheath_subtilisin"/>
</dbReference>
<dbReference type="PANTHER" id="PTHR35861">
    <property type="match status" value="1"/>
</dbReference>
<dbReference type="InterPro" id="IPR020287">
    <property type="entry name" value="Tail_sheath_C"/>
</dbReference>
<evidence type="ECO:0000256" key="1">
    <source>
        <dbReference type="ARBA" id="ARBA00008005"/>
    </source>
</evidence>
<accession>A0A917M4R3</accession>
<gene>
    <name evidence="4" type="ORF">GCM10010918_38160</name>
</gene>
<keyword evidence="5" id="KW-1185">Reference proteome</keyword>
<dbReference type="Gene3D" id="3.40.50.11780">
    <property type="match status" value="2"/>
</dbReference>
<evidence type="ECO:0000259" key="2">
    <source>
        <dbReference type="Pfam" id="PF04984"/>
    </source>
</evidence>
<evidence type="ECO:0000313" key="4">
    <source>
        <dbReference type="EMBL" id="GGG77783.1"/>
    </source>
</evidence>
<dbReference type="Proteomes" id="UP000600247">
    <property type="component" value="Unassembled WGS sequence"/>
</dbReference>
<organism evidence="4 5">
    <name type="scientific">Paenibacillus radicis</name>
    <name type="common">ex Gao et al. 2016</name>
    <dbReference type="NCBI Taxonomy" id="1737354"/>
    <lineage>
        <taxon>Bacteria</taxon>
        <taxon>Bacillati</taxon>
        <taxon>Bacillota</taxon>
        <taxon>Bacilli</taxon>
        <taxon>Bacillales</taxon>
        <taxon>Paenibacillaceae</taxon>
        <taxon>Paenibacillus</taxon>
    </lineage>
</organism>
<dbReference type="RefSeq" id="WP_188890773.1">
    <property type="nucleotide sequence ID" value="NZ_BMHY01000007.1"/>
</dbReference>
<dbReference type="Pfam" id="PF17482">
    <property type="entry name" value="Phage_sheath_1C"/>
    <property type="match status" value="1"/>
</dbReference>
<name>A0A917M4R3_9BACL</name>
<dbReference type="AlphaFoldDB" id="A0A917M4R3"/>
<feature type="domain" description="Tail sheath protein subtilisin-like" evidence="2">
    <location>
        <begin position="307"/>
        <end position="455"/>
    </location>
</feature>
<protein>
    <recommendedName>
        <fullName evidence="6">Phage tail sheath family protein</fullName>
    </recommendedName>
</protein>
<comment type="similarity">
    <text evidence="1">Belongs to the myoviridae tail sheath protein family.</text>
</comment>
<evidence type="ECO:0008006" key="6">
    <source>
        <dbReference type="Google" id="ProtNLM"/>
    </source>
</evidence>
<sequence length="568" mass="61057">MAEYLSPGVYVEEFESGSKPLEGVSTSTAGFIGLAARGPVEGLPQLITSPADFSRVYGGYLSENAFGSYRYLAYAVNQFFLNGGSRLFVTRVAPSDAKSASNEDGAVLSASAKNPGAWGNQVRIIVTPSSKAKTPILEALEGNRYRVKNGSGFYAGDVVVFTSGESKQVNRVVSVQDQTIELSQALTGEVADTALVPSKWLSTSEFTLTVVYGSEAETFEKASLNPEAPNFVDKLVERSSLINLHASAVSEGSVTPFEQIAGADAATFEIILSGGSDGSAAALSPADFIGEDNGPGKRTGIQSFIDNDVVSIIAIPGVTDPNVQLSLVAHCESLGSRFAILDLPREATKVQDVLAHRDLFDSSYCALYNPWLQVFDPLDKRNIFIPPSGTIAGIYSRSDTTRGVQKAPANETLRGVVGLDVQYNNGEQDILNPAGVNLIRAFSGQGIRVWGARTCSSNTLWKYINVRRLFIFLEESIKNGSNWVVFEPNTEQLWARVQRTIDAFLTRVWRDGALAGSSPAEAFYINIGPSTMTQDDIDNGRLIVVIGVAPVKPAEFVVFRITQKTGSE</sequence>